<dbReference type="AlphaFoldDB" id="A0A1G9SEW1"/>
<dbReference type="GO" id="GO:0008270">
    <property type="term" value="F:zinc ion binding"/>
    <property type="evidence" value="ECO:0007669"/>
    <property type="project" value="InterPro"/>
</dbReference>
<protein>
    <submittedName>
        <fullName evidence="8">Homocysteine S-methyltransferase</fullName>
    </submittedName>
</protein>
<evidence type="ECO:0000256" key="3">
    <source>
        <dbReference type="ARBA" id="ARBA00022723"/>
    </source>
</evidence>
<dbReference type="GO" id="GO:0008898">
    <property type="term" value="F:S-adenosylmethionine-homocysteine S-methyltransferase activity"/>
    <property type="evidence" value="ECO:0007669"/>
    <property type="project" value="TreeGrafter"/>
</dbReference>
<dbReference type="SUPFAM" id="SSF82282">
    <property type="entry name" value="Homocysteine S-methyltransferase"/>
    <property type="match status" value="1"/>
</dbReference>
<feature type="binding site" evidence="6">
    <location>
        <position position="285"/>
    </location>
    <ligand>
        <name>Zn(2+)</name>
        <dbReference type="ChEBI" id="CHEBI:29105"/>
    </ligand>
</feature>
<dbReference type="PROSITE" id="PS50970">
    <property type="entry name" value="HCY"/>
    <property type="match status" value="1"/>
</dbReference>
<feature type="domain" description="Hcy-binding" evidence="7">
    <location>
        <begin position="3"/>
        <end position="299"/>
    </location>
</feature>
<dbReference type="GO" id="GO:0009086">
    <property type="term" value="P:methionine biosynthetic process"/>
    <property type="evidence" value="ECO:0007669"/>
    <property type="project" value="InterPro"/>
</dbReference>
<evidence type="ECO:0000259" key="7">
    <source>
        <dbReference type="PROSITE" id="PS50970"/>
    </source>
</evidence>
<dbReference type="InterPro" id="IPR051486">
    <property type="entry name" value="Hcy_S-methyltransferase"/>
</dbReference>
<name>A0A1G9SEW1_9ACTN</name>
<evidence type="ECO:0000256" key="5">
    <source>
        <dbReference type="PIRSR" id="PIRSR037505-2"/>
    </source>
</evidence>
<evidence type="ECO:0000256" key="6">
    <source>
        <dbReference type="PROSITE-ProRule" id="PRU00333"/>
    </source>
</evidence>
<dbReference type="STRING" id="1137991.SAMN05660642_02208"/>
<reference evidence="9" key="1">
    <citation type="submission" date="2016-10" db="EMBL/GenBank/DDBJ databases">
        <authorList>
            <person name="Varghese N."/>
            <person name="Submissions S."/>
        </authorList>
    </citation>
    <scope>NUCLEOTIDE SEQUENCE [LARGE SCALE GENOMIC DNA]</scope>
    <source>
        <strain evidence="9">DSM 45419</strain>
    </source>
</reference>
<gene>
    <name evidence="8" type="ORF">SAMN05660642_02208</name>
</gene>
<keyword evidence="1 6" id="KW-0489">Methyltransferase</keyword>
<feature type="binding site" evidence="6">
    <location>
        <position position="284"/>
    </location>
    <ligand>
        <name>Zn(2+)</name>
        <dbReference type="ChEBI" id="CHEBI:29105"/>
    </ligand>
</feature>
<organism evidence="8 9">
    <name type="scientific">Geodermatophilus siccatus</name>
    <dbReference type="NCBI Taxonomy" id="1137991"/>
    <lineage>
        <taxon>Bacteria</taxon>
        <taxon>Bacillati</taxon>
        <taxon>Actinomycetota</taxon>
        <taxon>Actinomycetes</taxon>
        <taxon>Geodermatophilales</taxon>
        <taxon>Geodermatophilaceae</taxon>
        <taxon>Geodermatophilus</taxon>
    </lineage>
</organism>
<dbReference type="RefSeq" id="WP_091217758.1">
    <property type="nucleotide sequence ID" value="NZ_FNHE01000005.1"/>
</dbReference>
<dbReference type="Pfam" id="PF02574">
    <property type="entry name" value="S-methyl_trans"/>
    <property type="match status" value="1"/>
</dbReference>
<evidence type="ECO:0000256" key="4">
    <source>
        <dbReference type="ARBA" id="ARBA00022833"/>
    </source>
</evidence>
<dbReference type="PIRSF" id="PIRSF037505">
    <property type="entry name" value="Betaine_HMT"/>
    <property type="match status" value="1"/>
</dbReference>
<dbReference type="OrthoDB" id="9803687at2"/>
<evidence type="ECO:0000313" key="8">
    <source>
        <dbReference type="EMBL" id="SDM34018.1"/>
    </source>
</evidence>
<evidence type="ECO:0000256" key="1">
    <source>
        <dbReference type="ARBA" id="ARBA00022603"/>
    </source>
</evidence>
<proteinExistence type="predicted"/>
<dbReference type="InterPro" id="IPR036589">
    <property type="entry name" value="HCY_dom_sf"/>
</dbReference>
<keyword evidence="3 5" id="KW-0479">Metal-binding</keyword>
<dbReference type="EMBL" id="FNHE01000005">
    <property type="protein sequence ID" value="SDM34018.1"/>
    <property type="molecule type" value="Genomic_DNA"/>
</dbReference>
<keyword evidence="4 5" id="KW-0862">Zinc</keyword>
<feature type="binding site" evidence="5 6">
    <location>
        <position position="222"/>
    </location>
    <ligand>
        <name>Zn(2+)</name>
        <dbReference type="ChEBI" id="CHEBI:29105"/>
    </ligand>
</feature>
<evidence type="ECO:0000256" key="2">
    <source>
        <dbReference type="ARBA" id="ARBA00022679"/>
    </source>
</evidence>
<dbReference type="PANTHER" id="PTHR46015:SF1">
    <property type="entry name" value="HOMOCYSTEINE S-METHYLTRANSFERASE-LIKE ISOFORM 1"/>
    <property type="match status" value="1"/>
</dbReference>
<keyword evidence="9" id="KW-1185">Reference proteome</keyword>
<evidence type="ECO:0000313" key="9">
    <source>
        <dbReference type="Proteomes" id="UP000198680"/>
    </source>
</evidence>
<dbReference type="InterPro" id="IPR003726">
    <property type="entry name" value="HCY_dom"/>
</dbReference>
<comment type="cofactor">
    <cofactor evidence="5">
        <name>Zn(2+)</name>
        <dbReference type="ChEBI" id="CHEBI:29105"/>
    </cofactor>
    <text evidence="5">Binds 1 zinc ion per subunit.</text>
</comment>
<dbReference type="Proteomes" id="UP000198680">
    <property type="component" value="Unassembled WGS sequence"/>
</dbReference>
<dbReference type="Gene3D" id="3.20.20.330">
    <property type="entry name" value="Homocysteine-binding-like domain"/>
    <property type="match status" value="1"/>
</dbReference>
<dbReference type="InterPro" id="IPR017226">
    <property type="entry name" value="BHMT-like"/>
</dbReference>
<dbReference type="GO" id="GO:0032259">
    <property type="term" value="P:methylation"/>
    <property type="evidence" value="ECO:0007669"/>
    <property type="project" value="UniProtKB-KW"/>
</dbReference>
<dbReference type="GO" id="GO:0033528">
    <property type="term" value="P:S-methylmethionine cycle"/>
    <property type="evidence" value="ECO:0007669"/>
    <property type="project" value="TreeGrafter"/>
</dbReference>
<dbReference type="PANTHER" id="PTHR46015">
    <property type="entry name" value="ZGC:172121"/>
    <property type="match status" value="1"/>
</dbReference>
<keyword evidence="2 6" id="KW-0808">Transferase</keyword>
<sequence length="314" mass="32325">MPDFPLATALAAGPVVLDGGLATELETQGHDLSSALWSARLLHDDPEAVVAAHAAFAAAGAQVATTASYQVSVEGLAAVGLDAAEARRLVVRSVHLAERGTPGAWIAGSVGPYGAALADGSEYTGDYADEVGVDRLRQWHRPRMQWLAEAGADVLACETVPAAAEAEALLEEADMLGMPVWLSLTTVLDGDGVVRTRRGEPAEEVYAMARELDAVVAVGVNCTDPDGVLPAVTAARAAGKPVVVYPNSGERWDAAARRWTGTAGLSPADALAWVDAGARLVGGCCRVGPDAVAALTRALRGARSDEEVASDDGR</sequence>
<accession>A0A1G9SEW1</accession>
<dbReference type="NCBIfam" id="NF007020">
    <property type="entry name" value="PRK09485.1"/>
    <property type="match status" value="1"/>
</dbReference>